<feature type="transmembrane region" description="Helical" evidence="1">
    <location>
        <begin position="59"/>
        <end position="83"/>
    </location>
</feature>
<keyword evidence="1" id="KW-0812">Transmembrane</keyword>
<protein>
    <submittedName>
        <fullName evidence="2">Membrane protein</fullName>
    </submittedName>
</protein>
<dbReference type="PANTHER" id="PTHR38598">
    <property type="entry name" value="INNER MEMBRANE PROTEIN YJCH"/>
    <property type="match status" value="1"/>
</dbReference>
<dbReference type="PANTHER" id="PTHR38598:SF1">
    <property type="entry name" value="INNER MEMBRANE PROTEIN YJCH"/>
    <property type="match status" value="1"/>
</dbReference>
<dbReference type="RefSeq" id="WP_044426807.1">
    <property type="nucleotide sequence ID" value="NZ_BJYZ01000007.1"/>
</dbReference>
<keyword evidence="1" id="KW-1133">Transmembrane helix</keyword>
<gene>
    <name evidence="2" type="ORF">SAE02_20020</name>
</gene>
<dbReference type="GO" id="GO:0005886">
    <property type="term" value="C:plasma membrane"/>
    <property type="evidence" value="ECO:0007669"/>
    <property type="project" value="TreeGrafter"/>
</dbReference>
<proteinExistence type="predicted"/>
<accession>A0A512DN00</accession>
<dbReference type="InterPro" id="IPR052959">
    <property type="entry name" value="Inner_membrane_assoc"/>
</dbReference>
<sequence length="100" mass="11016">MSKLDQVVSHPIFRQLAQERSRLGTALATILAVTYFSYILTVAFRPSTLGVPLHDGTVITWGLVLGVGLLGLGFVLTAIYVAFANSRLDELSRRLQEDLR</sequence>
<evidence type="ECO:0000313" key="3">
    <source>
        <dbReference type="Proteomes" id="UP000321523"/>
    </source>
</evidence>
<dbReference type="Proteomes" id="UP000321523">
    <property type="component" value="Unassembled WGS sequence"/>
</dbReference>
<evidence type="ECO:0000313" key="2">
    <source>
        <dbReference type="EMBL" id="GEO37854.1"/>
    </source>
</evidence>
<dbReference type="InterPro" id="IPR007436">
    <property type="entry name" value="DUF485"/>
</dbReference>
<dbReference type="OrthoDB" id="5297034at2"/>
<reference evidence="2 3" key="1">
    <citation type="submission" date="2019-07" db="EMBL/GenBank/DDBJ databases">
        <title>Whole genome shotgun sequence of Skermanella aerolata NBRC 106429.</title>
        <authorList>
            <person name="Hosoyama A."/>
            <person name="Uohara A."/>
            <person name="Ohji S."/>
            <person name="Ichikawa N."/>
        </authorList>
    </citation>
    <scope>NUCLEOTIDE SEQUENCE [LARGE SCALE GENOMIC DNA]</scope>
    <source>
        <strain evidence="2 3">NBRC 106429</strain>
    </source>
</reference>
<name>A0A512DN00_9PROT</name>
<keyword evidence="1" id="KW-0472">Membrane</keyword>
<comment type="caution">
    <text evidence="2">The sequence shown here is derived from an EMBL/GenBank/DDBJ whole genome shotgun (WGS) entry which is preliminary data.</text>
</comment>
<feature type="transmembrane region" description="Helical" evidence="1">
    <location>
        <begin position="21"/>
        <end position="39"/>
    </location>
</feature>
<organism evidence="2 3">
    <name type="scientific">Skermanella aerolata</name>
    <dbReference type="NCBI Taxonomy" id="393310"/>
    <lineage>
        <taxon>Bacteria</taxon>
        <taxon>Pseudomonadati</taxon>
        <taxon>Pseudomonadota</taxon>
        <taxon>Alphaproteobacteria</taxon>
        <taxon>Rhodospirillales</taxon>
        <taxon>Azospirillaceae</taxon>
        <taxon>Skermanella</taxon>
    </lineage>
</organism>
<keyword evidence="3" id="KW-1185">Reference proteome</keyword>
<dbReference type="EMBL" id="BJYZ01000007">
    <property type="protein sequence ID" value="GEO37854.1"/>
    <property type="molecule type" value="Genomic_DNA"/>
</dbReference>
<evidence type="ECO:0000256" key="1">
    <source>
        <dbReference type="SAM" id="Phobius"/>
    </source>
</evidence>
<dbReference type="AlphaFoldDB" id="A0A512DN00"/>
<dbReference type="Pfam" id="PF04341">
    <property type="entry name" value="DUF485"/>
    <property type="match status" value="1"/>
</dbReference>